<name>A0A915KNB5_ROMCU</name>
<proteinExistence type="predicted"/>
<evidence type="ECO:0000313" key="1">
    <source>
        <dbReference type="Proteomes" id="UP000887565"/>
    </source>
</evidence>
<reference evidence="2" key="1">
    <citation type="submission" date="2022-11" db="UniProtKB">
        <authorList>
            <consortium name="WormBaseParasite"/>
        </authorList>
    </citation>
    <scope>IDENTIFICATION</scope>
</reference>
<sequence length="100" mass="11645">MTSRVILTVPQCRIALDIKCGITRFTCIVELHLKILGCHGYRQQGLGIILKIFEAWHHDNESEIYPASAHTYEQKGEYEMEVCNWEKLGQQKNMDMTQYV</sequence>
<dbReference type="Proteomes" id="UP000887565">
    <property type="component" value="Unplaced"/>
</dbReference>
<organism evidence="1 2">
    <name type="scientific">Romanomermis culicivorax</name>
    <name type="common">Nematode worm</name>
    <dbReference type="NCBI Taxonomy" id="13658"/>
    <lineage>
        <taxon>Eukaryota</taxon>
        <taxon>Metazoa</taxon>
        <taxon>Ecdysozoa</taxon>
        <taxon>Nematoda</taxon>
        <taxon>Enoplea</taxon>
        <taxon>Dorylaimia</taxon>
        <taxon>Mermithida</taxon>
        <taxon>Mermithoidea</taxon>
        <taxon>Mermithidae</taxon>
        <taxon>Romanomermis</taxon>
    </lineage>
</organism>
<accession>A0A915KNB5</accession>
<protein>
    <submittedName>
        <fullName evidence="2">Uncharacterized protein</fullName>
    </submittedName>
</protein>
<dbReference type="AlphaFoldDB" id="A0A915KNB5"/>
<keyword evidence="1" id="KW-1185">Reference proteome</keyword>
<dbReference type="WBParaSite" id="nRc.2.0.1.t40281-RA">
    <property type="protein sequence ID" value="nRc.2.0.1.t40281-RA"/>
    <property type="gene ID" value="nRc.2.0.1.g40281"/>
</dbReference>
<evidence type="ECO:0000313" key="2">
    <source>
        <dbReference type="WBParaSite" id="nRc.2.0.1.t40281-RA"/>
    </source>
</evidence>